<dbReference type="Proteomes" id="UP000651452">
    <property type="component" value="Unassembled WGS sequence"/>
</dbReference>
<accession>A0A8H7ITM9</accession>
<evidence type="ECO:0000313" key="2">
    <source>
        <dbReference type="Proteomes" id="UP000651452"/>
    </source>
</evidence>
<protein>
    <submittedName>
        <fullName evidence="1">Uncharacterized protein</fullName>
    </submittedName>
</protein>
<dbReference type="EMBL" id="RZGK01000021">
    <property type="protein sequence ID" value="KAF9691126.1"/>
    <property type="molecule type" value="Genomic_DNA"/>
</dbReference>
<dbReference type="OrthoDB" id="3635680at2759"/>
<proteinExistence type="predicted"/>
<sequence>MPVTMRRSQAKLSSKIATIKRLAIAKLDETHALRCVLLRPKKRLRFLELPGEIRAQIYNELIHLAHSSQSLTGVHSLRLVNRQIKHEFDHELVQTSIAQINRATSGRVSNSLYRIFPTDNPLPHPISKPPTQPMLTMDPLPNTYPTIQTLHLTTYIPDPHIPHTKQDLNLQFLSLLPPSVRSVTITLLVPPDMNSPHTALAGINALAPRLAHTLTWKAITTPRQPGARVGVARVEVRFPLKLQCTAVWYWECLVRLARESGLDMWLVRDKRGVVRGMGFAVVEGGSVSRRECLACWLERVWERVRVRSE</sequence>
<reference evidence="1" key="1">
    <citation type="submission" date="2018-12" db="EMBL/GenBank/DDBJ databases">
        <authorList>
            <person name="Syme R.A."/>
            <person name="Farfan-Caceres L."/>
            <person name="Lichtenzveig J."/>
        </authorList>
    </citation>
    <scope>NUCLEOTIDE SEQUENCE</scope>
    <source>
        <strain evidence="1">Al4</strain>
    </source>
</reference>
<dbReference type="AlphaFoldDB" id="A0A8H7ITM9"/>
<gene>
    <name evidence="1" type="ORF">EKO04_010594</name>
</gene>
<name>A0A8H7ITM9_9PLEO</name>
<evidence type="ECO:0000313" key="1">
    <source>
        <dbReference type="EMBL" id="KAF9691126.1"/>
    </source>
</evidence>
<keyword evidence="2" id="KW-1185">Reference proteome</keyword>
<reference evidence="1" key="2">
    <citation type="submission" date="2020-09" db="EMBL/GenBank/DDBJ databases">
        <title>Reference genome assembly for Australian Ascochyta lentis isolate Al4.</title>
        <authorList>
            <person name="Lee R.C."/>
            <person name="Farfan-Caceres L.M."/>
            <person name="Debler J.W."/>
            <person name="Williams A.H."/>
            <person name="Henares B.M."/>
        </authorList>
    </citation>
    <scope>NUCLEOTIDE SEQUENCE</scope>
    <source>
        <strain evidence="1">Al4</strain>
    </source>
</reference>
<comment type="caution">
    <text evidence="1">The sequence shown here is derived from an EMBL/GenBank/DDBJ whole genome shotgun (WGS) entry which is preliminary data.</text>
</comment>
<organism evidence="1 2">
    <name type="scientific">Ascochyta lentis</name>
    <dbReference type="NCBI Taxonomy" id="205686"/>
    <lineage>
        <taxon>Eukaryota</taxon>
        <taxon>Fungi</taxon>
        <taxon>Dikarya</taxon>
        <taxon>Ascomycota</taxon>
        <taxon>Pezizomycotina</taxon>
        <taxon>Dothideomycetes</taxon>
        <taxon>Pleosporomycetidae</taxon>
        <taxon>Pleosporales</taxon>
        <taxon>Pleosporineae</taxon>
        <taxon>Didymellaceae</taxon>
        <taxon>Ascochyta</taxon>
    </lineage>
</organism>